<dbReference type="EMBL" id="BMNK01000017">
    <property type="protein sequence ID" value="GGP14892.1"/>
    <property type="molecule type" value="Genomic_DNA"/>
</dbReference>
<accession>A0A918EA85</accession>
<sequence>MTRPSWEDLPESIRDAVQERCGPVPKAETAADGGRPGVAARLYTETGSVFVKATPSISGAATLHLREEWANRALPEQVPSPRMLWRGSADGWHMMLFEYVDDARRVDLSPGSPDLPAVLDTLDLLGRLLTPGPNGALPVTFNMEALQAKARHLLDTGRLADRDLFEAALRGFSLERLRGDTMLHYDLNAGDLLISAGRVHVLNWSFAVRGAAWIDCALFAPRLVAAGHSPAQADLLLSGVPAWRAARPDAVAALAALWTLLRMHQAMHGPEETRAARTRAAEVGRSWLVYRSGVEKRSRLRR</sequence>
<dbReference type="InterPro" id="IPR011009">
    <property type="entry name" value="Kinase-like_dom_sf"/>
</dbReference>
<dbReference type="SUPFAM" id="SSF56112">
    <property type="entry name" value="Protein kinase-like (PK-like)"/>
    <property type="match status" value="1"/>
</dbReference>
<protein>
    <recommendedName>
        <fullName evidence="3">Aminoglycoside phosphotransferase</fullName>
    </recommendedName>
</protein>
<proteinExistence type="predicted"/>
<evidence type="ECO:0000313" key="1">
    <source>
        <dbReference type="EMBL" id="GGP14892.1"/>
    </source>
</evidence>
<dbReference type="AlphaFoldDB" id="A0A918EA85"/>
<reference evidence="1" key="2">
    <citation type="submission" date="2020-09" db="EMBL/GenBank/DDBJ databases">
        <authorList>
            <person name="Sun Q."/>
            <person name="Zhou Y."/>
        </authorList>
    </citation>
    <scope>NUCLEOTIDE SEQUENCE</scope>
    <source>
        <strain evidence="1">CGMCC 4.7430</strain>
    </source>
</reference>
<dbReference type="Proteomes" id="UP000660745">
    <property type="component" value="Unassembled WGS sequence"/>
</dbReference>
<gene>
    <name evidence="1" type="ORF">GCM10012278_72460</name>
</gene>
<name>A0A918EA85_9ACTN</name>
<organism evidence="1 2">
    <name type="scientific">Nonomuraea glycinis</name>
    <dbReference type="NCBI Taxonomy" id="2047744"/>
    <lineage>
        <taxon>Bacteria</taxon>
        <taxon>Bacillati</taxon>
        <taxon>Actinomycetota</taxon>
        <taxon>Actinomycetes</taxon>
        <taxon>Streptosporangiales</taxon>
        <taxon>Streptosporangiaceae</taxon>
        <taxon>Nonomuraea</taxon>
    </lineage>
</organism>
<evidence type="ECO:0000313" key="2">
    <source>
        <dbReference type="Proteomes" id="UP000660745"/>
    </source>
</evidence>
<comment type="caution">
    <text evidence="1">The sequence shown here is derived from an EMBL/GenBank/DDBJ whole genome shotgun (WGS) entry which is preliminary data.</text>
</comment>
<reference evidence="1" key="1">
    <citation type="journal article" date="2014" name="Int. J. Syst. Evol. Microbiol.">
        <title>Complete genome sequence of Corynebacterium casei LMG S-19264T (=DSM 44701T), isolated from a smear-ripened cheese.</title>
        <authorList>
            <consortium name="US DOE Joint Genome Institute (JGI-PGF)"/>
            <person name="Walter F."/>
            <person name="Albersmeier A."/>
            <person name="Kalinowski J."/>
            <person name="Ruckert C."/>
        </authorList>
    </citation>
    <scope>NUCLEOTIDE SEQUENCE</scope>
    <source>
        <strain evidence="1">CGMCC 4.7430</strain>
    </source>
</reference>
<keyword evidence="2" id="KW-1185">Reference proteome</keyword>
<dbReference type="RefSeq" id="WP_189143250.1">
    <property type="nucleotide sequence ID" value="NZ_BMNK01000017.1"/>
</dbReference>
<evidence type="ECO:0008006" key="3">
    <source>
        <dbReference type="Google" id="ProtNLM"/>
    </source>
</evidence>